<evidence type="ECO:0000313" key="10">
    <source>
        <dbReference type="EMBL" id="PJF36781.1"/>
    </source>
</evidence>
<keyword evidence="6 9" id="KW-1133">Transmembrane helix</keyword>
<proteinExistence type="predicted"/>
<feature type="transmembrane region" description="Helical" evidence="9">
    <location>
        <begin position="608"/>
        <end position="629"/>
    </location>
</feature>
<evidence type="ECO:0000256" key="3">
    <source>
        <dbReference type="ARBA" id="ARBA00022676"/>
    </source>
</evidence>
<evidence type="ECO:0000256" key="5">
    <source>
        <dbReference type="ARBA" id="ARBA00022692"/>
    </source>
</evidence>
<dbReference type="AlphaFoldDB" id="A0A2M8PGX8"/>
<feature type="transmembrane region" description="Helical" evidence="9">
    <location>
        <begin position="641"/>
        <end position="659"/>
    </location>
</feature>
<evidence type="ECO:0000256" key="1">
    <source>
        <dbReference type="ARBA" id="ARBA00004651"/>
    </source>
</evidence>
<feature type="transmembrane region" description="Helical" evidence="9">
    <location>
        <begin position="376"/>
        <end position="394"/>
    </location>
</feature>
<evidence type="ECO:0000256" key="9">
    <source>
        <dbReference type="SAM" id="Phobius"/>
    </source>
</evidence>
<keyword evidence="3" id="KW-0328">Glycosyltransferase</keyword>
<evidence type="ECO:0000256" key="8">
    <source>
        <dbReference type="SAM" id="MobiDB-lite"/>
    </source>
</evidence>
<feature type="transmembrane region" description="Helical" evidence="9">
    <location>
        <begin position="265"/>
        <end position="284"/>
    </location>
</feature>
<feature type="transmembrane region" description="Helical" evidence="9">
    <location>
        <begin position="326"/>
        <end position="344"/>
    </location>
</feature>
<feature type="transmembrane region" description="Helical" evidence="9">
    <location>
        <begin position="671"/>
        <end position="688"/>
    </location>
</feature>
<feature type="transmembrane region" description="Helical" evidence="9">
    <location>
        <begin position="104"/>
        <end position="122"/>
    </location>
</feature>
<feature type="transmembrane region" description="Helical" evidence="9">
    <location>
        <begin position="137"/>
        <end position="160"/>
    </location>
</feature>
<keyword evidence="5 9" id="KW-0812">Transmembrane</keyword>
<gene>
    <name evidence="10" type="ORF">CUN49_03665</name>
</gene>
<keyword evidence="4" id="KW-0808">Transferase</keyword>
<dbReference type="EMBL" id="PGTM01000031">
    <property type="protein sequence ID" value="PJF36781.1"/>
    <property type="molecule type" value="Genomic_DNA"/>
</dbReference>
<evidence type="ECO:0000313" key="11">
    <source>
        <dbReference type="Proteomes" id="UP000229681"/>
    </source>
</evidence>
<evidence type="ECO:0000256" key="4">
    <source>
        <dbReference type="ARBA" id="ARBA00022679"/>
    </source>
</evidence>
<dbReference type="GO" id="GO:0010041">
    <property type="term" value="P:response to iron(III) ion"/>
    <property type="evidence" value="ECO:0007669"/>
    <property type="project" value="TreeGrafter"/>
</dbReference>
<feature type="transmembrane region" description="Helical" evidence="9">
    <location>
        <begin position="351"/>
        <end position="370"/>
    </location>
</feature>
<sequence length="848" mass="93238">MTDQANPIEPEAGAAPSAPPENTPLAEPEPYDPSLAELLRHFLSAPRRTLAHLRAVLYALPEDRLTPAPMPAAASAVASAESAERLSPLAALFTPTLPVTRQQALLAIGLAILTILALIGSADLQSPAARRSLELPFGGALLLLTLLAAAAIAAVSNVGLPLQRLPRLSLPEAPPRLSDGYNTPIDRFLAAHGLRLVLAVIGLLGNLAAWFFNANNQFTAFGTLAWLLSIAAWIGAFAPRMQGALSTERAKTWLKGLSGAFRLRWSWTVAILVAILVAGTWLRLSDLSLYLPDMTSDHVEKALDAQKVLDGDRSVFFPNNGGREVFQMYFIAFLHQVTGIPISFELLKLASGLEGILTILLAYWLGRAFYGEENRQLGNLVGLLMAAFVAVSYWHIMLSRLGLRIVLTPLVVTLLLIFLVRALRHNRRGDWIISGLLLGAGLYFYQAVRIVPLMLIVGLILAIALRARSWRALGAYVFNFTALVVIAFAVFVPLARYLYDYPEFFLARTTGRLFGEDVIEIRNSQGEVIGTRPAQVADRIAAFQQNLGVLGETLRRSILMFNHRGDTAWITGDPDGSPQLDPYTGAFFVLGLGLLFGRLLRRRDPAEWLLPLSILILILPSALAIAFIIEVPSATRASGALPLVYLVAAFGMAALVIGIGQGMPRLWLRRAVYVGAALIVLISASINYERYFVDAMRDYRNSTFPYRQAGAIMRGFAQSTGAYGNVFMIAFPYWWDHRALAIEAGVPKWGNGVLREEAVQSILNFLRANIGTPFEMRPDRQMLFFFNPNDQTLVSELAEVFPDGVVIRIAAYNSERDFNLYVTPPLGCAWMQRYLERTGNFCADRLQK</sequence>
<evidence type="ECO:0000256" key="2">
    <source>
        <dbReference type="ARBA" id="ARBA00022475"/>
    </source>
</evidence>
<feature type="transmembrane region" description="Helical" evidence="9">
    <location>
        <begin position="401"/>
        <end position="423"/>
    </location>
</feature>
<dbReference type="GO" id="GO:0009103">
    <property type="term" value="P:lipopolysaccharide biosynthetic process"/>
    <property type="evidence" value="ECO:0007669"/>
    <property type="project" value="UniProtKB-ARBA"/>
</dbReference>
<feature type="region of interest" description="Disordered" evidence="8">
    <location>
        <begin position="1"/>
        <end position="31"/>
    </location>
</feature>
<reference evidence="10 11" key="1">
    <citation type="submission" date="2017-11" db="EMBL/GenBank/DDBJ databases">
        <title>Evolution of Phototrophy in the Chloroflexi Phylum Driven by Horizontal Gene Transfer.</title>
        <authorList>
            <person name="Ward L.M."/>
            <person name="Hemp J."/>
            <person name="Shih P.M."/>
            <person name="Mcglynn S.E."/>
            <person name="Fischer W."/>
        </authorList>
    </citation>
    <scope>NUCLEOTIDE SEQUENCE [LARGE SCALE GENOMIC DNA]</scope>
    <source>
        <strain evidence="10">JP3_13</strain>
    </source>
</reference>
<feature type="transmembrane region" description="Helical" evidence="9">
    <location>
        <begin position="583"/>
        <end position="601"/>
    </location>
</feature>
<evidence type="ECO:0008006" key="12">
    <source>
        <dbReference type="Google" id="ProtNLM"/>
    </source>
</evidence>
<dbReference type="GO" id="GO:0016763">
    <property type="term" value="F:pentosyltransferase activity"/>
    <property type="evidence" value="ECO:0007669"/>
    <property type="project" value="TreeGrafter"/>
</dbReference>
<dbReference type="InterPro" id="IPR050297">
    <property type="entry name" value="LipidA_mod_glycosyltrf_83"/>
</dbReference>
<evidence type="ECO:0000256" key="7">
    <source>
        <dbReference type="ARBA" id="ARBA00023136"/>
    </source>
</evidence>
<evidence type="ECO:0000256" key="6">
    <source>
        <dbReference type="ARBA" id="ARBA00022989"/>
    </source>
</evidence>
<keyword evidence="7 9" id="KW-0472">Membrane</keyword>
<keyword evidence="2" id="KW-1003">Cell membrane</keyword>
<feature type="transmembrane region" description="Helical" evidence="9">
    <location>
        <begin position="218"/>
        <end position="239"/>
    </location>
</feature>
<organism evidence="10 11">
    <name type="scientific">Candidatus Thermofonsia Clade 1 bacterium</name>
    <dbReference type="NCBI Taxonomy" id="2364210"/>
    <lineage>
        <taxon>Bacteria</taxon>
        <taxon>Bacillati</taxon>
        <taxon>Chloroflexota</taxon>
        <taxon>Candidatus Thermofontia</taxon>
        <taxon>Candidatus Thermofonsia Clade 1</taxon>
    </lineage>
</organism>
<feature type="transmembrane region" description="Helical" evidence="9">
    <location>
        <begin position="443"/>
        <end position="465"/>
    </location>
</feature>
<dbReference type="Proteomes" id="UP000229681">
    <property type="component" value="Unassembled WGS sequence"/>
</dbReference>
<feature type="transmembrane region" description="Helical" evidence="9">
    <location>
        <begin position="477"/>
        <end position="499"/>
    </location>
</feature>
<name>A0A2M8PGX8_9CHLR</name>
<dbReference type="GO" id="GO:0005886">
    <property type="term" value="C:plasma membrane"/>
    <property type="evidence" value="ECO:0007669"/>
    <property type="project" value="UniProtKB-SubCell"/>
</dbReference>
<accession>A0A2M8PGX8</accession>
<feature type="transmembrane region" description="Helical" evidence="9">
    <location>
        <begin position="193"/>
        <end position="212"/>
    </location>
</feature>
<dbReference type="PANTHER" id="PTHR33908:SF3">
    <property type="entry name" value="UNDECAPRENYL PHOSPHATE-ALPHA-4-AMINO-4-DEOXY-L-ARABINOSE ARABINOSYL TRANSFERASE"/>
    <property type="match status" value="1"/>
</dbReference>
<protein>
    <recommendedName>
        <fullName evidence="12">Glycosyltransferase RgtA/B/C/D-like domain-containing protein</fullName>
    </recommendedName>
</protein>
<comment type="subcellular location">
    <subcellularLocation>
        <location evidence="1">Cell membrane</location>
        <topology evidence="1">Multi-pass membrane protein</topology>
    </subcellularLocation>
</comment>
<dbReference type="PANTHER" id="PTHR33908">
    <property type="entry name" value="MANNOSYLTRANSFERASE YKCB-RELATED"/>
    <property type="match status" value="1"/>
</dbReference>
<comment type="caution">
    <text evidence="10">The sequence shown here is derived from an EMBL/GenBank/DDBJ whole genome shotgun (WGS) entry which is preliminary data.</text>
</comment>